<name>A0A0E9RIH7_ANGAN</name>
<organism evidence="1">
    <name type="scientific">Anguilla anguilla</name>
    <name type="common">European freshwater eel</name>
    <name type="synonym">Muraena anguilla</name>
    <dbReference type="NCBI Taxonomy" id="7936"/>
    <lineage>
        <taxon>Eukaryota</taxon>
        <taxon>Metazoa</taxon>
        <taxon>Chordata</taxon>
        <taxon>Craniata</taxon>
        <taxon>Vertebrata</taxon>
        <taxon>Euteleostomi</taxon>
        <taxon>Actinopterygii</taxon>
        <taxon>Neopterygii</taxon>
        <taxon>Teleostei</taxon>
        <taxon>Anguilliformes</taxon>
        <taxon>Anguillidae</taxon>
        <taxon>Anguilla</taxon>
    </lineage>
</organism>
<protein>
    <submittedName>
        <fullName evidence="1">Uncharacterized protein</fullName>
    </submittedName>
</protein>
<reference evidence="1" key="1">
    <citation type="submission" date="2014-11" db="EMBL/GenBank/DDBJ databases">
        <authorList>
            <person name="Amaro Gonzalez C."/>
        </authorList>
    </citation>
    <scope>NUCLEOTIDE SEQUENCE</scope>
</reference>
<dbReference type="EMBL" id="GBXM01079621">
    <property type="protein sequence ID" value="JAH28956.1"/>
    <property type="molecule type" value="Transcribed_RNA"/>
</dbReference>
<dbReference type="AlphaFoldDB" id="A0A0E9RIH7"/>
<sequence>MVLIAQYYTMILVVSIETESFNFLFGFEGI</sequence>
<evidence type="ECO:0000313" key="1">
    <source>
        <dbReference type="EMBL" id="JAH28956.1"/>
    </source>
</evidence>
<accession>A0A0E9RIH7</accession>
<proteinExistence type="predicted"/>
<reference evidence="1" key="2">
    <citation type="journal article" date="2015" name="Fish Shellfish Immunol.">
        <title>Early steps in the European eel (Anguilla anguilla)-Vibrio vulnificus interaction in the gills: Role of the RtxA13 toxin.</title>
        <authorList>
            <person name="Callol A."/>
            <person name="Pajuelo D."/>
            <person name="Ebbesson L."/>
            <person name="Teles M."/>
            <person name="MacKenzie S."/>
            <person name="Amaro C."/>
        </authorList>
    </citation>
    <scope>NUCLEOTIDE SEQUENCE</scope>
</reference>